<evidence type="ECO:0000313" key="2">
    <source>
        <dbReference type="EMBL" id="QBY45022.1"/>
    </source>
</evidence>
<dbReference type="GeneID" id="96878528"/>
<keyword evidence="5" id="KW-1185">Reference proteome</keyword>
<organism evidence="1">
    <name type="scientific">Arsenophonus nasoniae</name>
    <name type="common">son-killer infecting Nasonia vitripennis</name>
    <dbReference type="NCBI Taxonomy" id="638"/>
    <lineage>
        <taxon>Bacteria</taxon>
        <taxon>Pseudomonadati</taxon>
        <taxon>Pseudomonadota</taxon>
        <taxon>Gammaproteobacteria</taxon>
        <taxon>Enterobacterales</taxon>
        <taxon>Morganellaceae</taxon>
        <taxon>Arsenophonus</taxon>
    </lineage>
</organism>
<dbReference type="KEGG" id="ans:ArsFIN_36140"/>
<dbReference type="InterPro" id="IPR023146">
    <property type="entry name" value="YfbU_alpha-helical_sf"/>
</dbReference>
<dbReference type="AlphaFoldDB" id="D2U449"/>
<dbReference type="EMBL" id="CP123523">
    <property type="protein sequence ID" value="WGM05244.1"/>
    <property type="molecule type" value="Genomic_DNA"/>
</dbReference>
<dbReference type="Gene3D" id="1.10.3190.10">
    <property type="entry name" value="yfbu gene product, domain 2"/>
    <property type="match status" value="1"/>
</dbReference>
<sequence length="184" mass="21484">MEFSAAEKLQISMLCEIFRALEINNSYDPDLIQLAISTNNYWAIGEQYQLRELSNLPTPNKPELVHEILTMYRTLSSTYNQMNEQDKDDIKKALSNNNPEKLLNFPGFDFNHETEYATIAELLKKMGCYAEMNITNNSHMPSIEIYQRMLKVFSTVLKDSNYDYQISKQSFIKILQAKIHPNKR</sequence>
<evidence type="ECO:0000313" key="1">
    <source>
        <dbReference type="EMBL" id="CBA76287.1"/>
    </source>
</evidence>
<dbReference type="EMBL" id="FN545265">
    <property type="protein sequence ID" value="CBA76287.1"/>
    <property type="molecule type" value="Genomic_DNA"/>
</dbReference>
<evidence type="ECO:0000313" key="5">
    <source>
        <dbReference type="Proteomes" id="UP001177592"/>
    </source>
</evidence>
<dbReference type="Pfam" id="PF03887">
    <property type="entry name" value="YfbU"/>
    <property type="match status" value="1"/>
</dbReference>
<protein>
    <submittedName>
        <fullName evidence="2">YfbU domain protein</fullName>
    </submittedName>
    <submittedName>
        <fullName evidence="3">YfbU family protein</fullName>
    </submittedName>
</protein>
<dbReference type="EMBL" id="CP038613">
    <property type="protein sequence ID" value="QBY45022.1"/>
    <property type="molecule type" value="Genomic_DNA"/>
</dbReference>
<evidence type="ECO:0000313" key="4">
    <source>
        <dbReference type="Proteomes" id="UP000295134"/>
    </source>
</evidence>
<dbReference type="RefSeq" id="WP_026823606.1">
    <property type="nucleotide sequence ID" value="NZ_CP038613.1"/>
</dbReference>
<reference evidence="2 4" key="2">
    <citation type="submission" date="2019-03" db="EMBL/GenBank/DDBJ databases">
        <title>Long-read sequencing reveals hyperdense prophage content in a complex bacterial symbiont genome.</title>
        <authorList>
            <person name="Frost C.L."/>
            <person name="Siozios S."/>
            <person name="Nadal-Jimenez P."/>
            <person name="Brockhurst M.A."/>
            <person name="King K.C."/>
            <person name="Darby A.C."/>
            <person name="Hurst G.D.D."/>
        </authorList>
    </citation>
    <scope>NUCLEOTIDE SEQUENCE [LARGE SCALE GENOMIC DNA]</scope>
    <source>
        <strain evidence="2 4">FIN</strain>
    </source>
</reference>
<dbReference type="SUPFAM" id="SSF116960">
    <property type="entry name" value="YfbU-like"/>
    <property type="match status" value="1"/>
</dbReference>
<evidence type="ECO:0000313" key="3">
    <source>
        <dbReference type="EMBL" id="WGM05244.1"/>
    </source>
</evidence>
<dbReference type="Proteomes" id="UP000295134">
    <property type="component" value="Chromosome"/>
</dbReference>
<dbReference type="InterPro" id="IPR005587">
    <property type="entry name" value="UPF0304_YfbU"/>
</dbReference>
<accession>D2U449</accession>
<proteinExistence type="predicted"/>
<reference evidence="3" key="3">
    <citation type="submission" date="2023-04" db="EMBL/GenBank/DDBJ databases">
        <title>Genome dynamics across the evolutionary transition to endosymbiosis.</title>
        <authorList>
            <person name="Siozios S."/>
            <person name="Nadal-Jimenez P."/>
            <person name="Azagi T."/>
            <person name="Sprong H."/>
            <person name="Frost C.L."/>
            <person name="Parratt S.R."/>
            <person name="Taylor G."/>
            <person name="Brettell L."/>
            <person name="Lew K.C."/>
            <person name="Croft L."/>
            <person name="King K.C."/>
            <person name="Brockhurst M.A."/>
            <person name="Hypsa V."/>
            <person name="Novakova E."/>
            <person name="Darby A.C."/>
            <person name="Hurst G.D.D."/>
        </authorList>
    </citation>
    <scope>NUCLEOTIDE SEQUENCE</scope>
    <source>
        <strain evidence="3">ANv_CAN</strain>
    </source>
</reference>
<dbReference type="Proteomes" id="UP001177592">
    <property type="component" value="Chromosome"/>
</dbReference>
<gene>
    <name evidence="1" type="ORF">ARN_34590</name>
    <name evidence="2" type="ORF">ArsFIN_36140</name>
    <name evidence="3" type="ORF">QE258_17185</name>
</gene>
<name>D2U449_9GAMM</name>
<reference evidence="1" key="1">
    <citation type="journal article" date="2010" name="Insect Mol. Biol.">
        <title>The draft genome sequence of Arsenophonus nasoniae, son-killer bacterium of Nasonia vitripennis, reveals genes associated with virulence and symbiosis.</title>
        <authorList>
            <person name="Wilkes T."/>
            <person name="Darby A.C."/>
            <person name="Choi J."/>
            <person name="Colborne J.K."/>
            <person name="Werren J.H."/>
            <person name="Hurst G.D.D."/>
        </authorList>
    </citation>
    <scope>NUCLEOTIDE SEQUENCE</scope>
</reference>